<evidence type="ECO:0000313" key="2">
    <source>
        <dbReference type="Proteomes" id="UP001652338"/>
    </source>
</evidence>
<dbReference type="GO" id="GO:0062192">
    <property type="term" value="F:L-rhamnose mutarotase activity"/>
    <property type="evidence" value="ECO:0007669"/>
    <property type="project" value="UniProtKB-EC"/>
</dbReference>
<evidence type="ECO:0000313" key="1">
    <source>
        <dbReference type="EMBL" id="MCU6724632.1"/>
    </source>
</evidence>
<organism evidence="1 2">
    <name type="scientific">Muricoprocola aceti</name>
    <dbReference type="NCBI Taxonomy" id="2981772"/>
    <lineage>
        <taxon>Bacteria</taxon>
        <taxon>Bacillati</taxon>
        <taxon>Bacillota</taxon>
        <taxon>Clostridia</taxon>
        <taxon>Lachnospirales</taxon>
        <taxon>Lachnospiraceae</taxon>
        <taxon>Muricoprocola</taxon>
    </lineage>
</organism>
<accession>A0ABT2SJE7</accession>
<dbReference type="EMBL" id="JAOQKE010000003">
    <property type="protein sequence ID" value="MCU6724632.1"/>
    <property type="molecule type" value="Genomic_DNA"/>
</dbReference>
<keyword evidence="2" id="KW-1185">Reference proteome</keyword>
<gene>
    <name evidence="1" type="ORF">OCV47_04535</name>
</gene>
<protein>
    <submittedName>
        <fullName evidence="1">L-rhamnose mutarotase</fullName>
        <ecNumber evidence="1">5.1.3.32</ecNumber>
    </submittedName>
</protein>
<keyword evidence="1" id="KW-0413">Isomerase</keyword>
<dbReference type="Proteomes" id="UP001652338">
    <property type="component" value="Unassembled WGS sequence"/>
</dbReference>
<proteinExistence type="predicted"/>
<dbReference type="EC" id="5.1.3.32" evidence="1"/>
<sequence length="167" mass="20024">MENVKKKKKQARRVEEIIYVVPEEREEYLKTHLNPPEKIQQIMWMHGMRKQFYFYLNDMILMSFEYVGKDFHGDMVMMMEHPEMKDFLIPKRRRDVPADELLTTNWWAPLQRIGGALLESPMPDDDMEEIAQEEYYHAMLGGYTKNGGREEVDLAYDEDDWSDSIHI</sequence>
<name>A0ABT2SJE7_9FIRM</name>
<reference evidence="1 2" key="1">
    <citation type="journal article" date="2021" name="ISME Commun">
        <title>Automated analysis of genomic sequences facilitates high-throughput and comprehensive description of bacteria.</title>
        <authorList>
            <person name="Hitch T.C.A."/>
        </authorList>
    </citation>
    <scope>NUCLEOTIDE SEQUENCE [LARGE SCALE GENOMIC DNA]</scope>
    <source>
        <strain evidence="1 2">Sanger_29</strain>
    </source>
</reference>
<dbReference type="RefSeq" id="WP_256301237.1">
    <property type="nucleotide sequence ID" value="NZ_JAOQKE010000003.1"/>
</dbReference>
<comment type="caution">
    <text evidence="1">The sequence shown here is derived from an EMBL/GenBank/DDBJ whole genome shotgun (WGS) entry which is preliminary data.</text>
</comment>